<gene>
    <name evidence="10" type="primary">g6203</name>
    <name evidence="10" type="ORF">VP750_LOCUS5316</name>
</gene>
<reference evidence="10 11" key="1">
    <citation type="submission" date="2024-06" db="EMBL/GenBank/DDBJ databases">
        <authorList>
            <person name="Kraege A."/>
            <person name="Thomma B."/>
        </authorList>
    </citation>
    <scope>NUCLEOTIDE SEQUENCE [LARGE SCALE GENOMIC DNA]</scope>
</reference>
<dbReference type="PROSITE" id="PS50072">
    <property type="entry name" value="CSA_PPIASE_2"/>
    <property type="match status" value="1"/>
</dbReference>
<evidence type="ECO:0000256" key="7">
    <source>
        <dbReference type="ARBA" id="ARBA00023242"/>
    </source>
</evidence>
<comment type="caution">
    <text evidence="10">The sequence shown here is derived from an EMBL/GenBank/DDBJ whole genome shotgun (WGS) entry which is preliminary data.</text>
</comment>
<feature type="compositionally biased region" description="Low complexity" evidence="8">
    <location>
        <begin position="231"/>
        <end position="247"/>
    </location>
</feature>
<dbReference type="EMBL" id="CAXHTA020000009">
    <property type="protein sequence ID" value="CAL5223657.1"/>
    <property type="molecule type" value="Genomic_DNA"/>
</dbReference>
<keyword evidence="11" id="KW-1185">Reference proteome</keyword>
<accession>A0ABP1FZV6</accession>
<dbReference type="Proteomes" id="UP001497392">
    <property type="component" value="Unassembled WGS sequence"/>
</dbReference>
<dbReference type="CDD" id="cd01926">
    <property type="entry name" value="cyclophilin_ABH_like"/>
    <property type="match status" value="1"/>
</dbReference>
<comment type="subcellular location">
    <subcellularLocation>
        <location evidence="1">Nucleus</location>
    </subcellularLocation>
</comment>
<keyword evidence="7" id="KW-0539">Nucleus</keyword>
<evidence type="ECO:0000256" key="5">
    <source>
        <dbReference type="ARBA" id="ARBA00022728"/>
    </source>
</evidence>
<dbReference type="InterPro" id="IPR013260">
    <property type="entry name" value="mRNA_splic_SYF2"/>
</dbReference>
<evidence type="ECO:0000256" key="8">
    <source>
        <dbReference type="SAM" id="MobiDB-lite"/>
    </source>
</evidence>
<keyword evidence="5" id="KW-0747">Spliceosome</keyword>
<dbReference type="PANTHER" id="PTHR11071">
    <property type="entry name" value="PEPTIDYL-PROLYL CIS-TRANS ISOMERASE"/>
    <property type="match status" value="1"/>
</dbReference>
<dbReference type="PRINTS" id="PR00153">
    <property type="entry name" value="CSAPPISMRASE"/>
</dbReference>
<evidence type="ECO:0000313" key="10">
    <source>
        <dbReference type="EMBL" id="CAL5223657.1"/>
    </source>
</evidence>
<dbReference type="Pfam" id="PF00160">
    <property type="entry name" value="Pro_isomerase"/>
    <property type="match status" value="1"/>
</dbReference>
<name>A0ABP1FZV6_9CHLO</name>
<feature type="compositionally biased region" description="Acidic residues" evidence="8">
    <location>
        <begin position="277"/>
        <end position="291"/>
    </location>
</feature>
<sequence length="514" mass="56663">MADADENPRVFLDIEIGGEPIGRIVIGLEADVVPKTAENFRCLCTGERGLGRSGKKLHFKGSTMHRCIPDFMIQGGDFTAGDGTGGESIYGPVFPDENFKLQHTGPGILSMANAGPGTNGSQFFLCTAKTSWLDGKHVVFGRVMEGMPVVRSIEAMGSSSGKTRQRIVIADCGELPSRRQILAKMAAEKEALANMKKDPIQVNPDEDSRQRLKMIRGEVDGPMRSAAPGRAAQQEPAGQDAAQAAEDAGTEEPSRAAMDSAAAPAEPEAAPGAPEHADEDNDSDMDDDEGADPTAGMNARQKKLYLIQQKLRQSRKANQQAVVAEKRREARPEDADKKFEEKKRWDDTVKAKEEDLARIGLDDKKAYMIETAERAEQRYEKNKKKPAPVGVSSFNAKTLYKAYLKRTGNVPTTPEEYQLMKETAPEFYRAADSMLYGVAPETSEEQIDAMVAELDNRKAKRASYSRRRAYQPDKDVDFINDRNAHFNKKIARAFDKHTQEIKANLERGTALPEH</sequence>
<comment type="similarity">
    <text evidence="3">Belongs to the SYF2 family.</text>
</comment>
<keyword evidence="6" id="KW-0508">mRNA splicing</keyword>
<evidence type="ECO:0000256" key="6">
    <source>
        <dbReference type="ARBA" id="ARBA00023187"/>
    </source>
</evidence>
<protein>
    <submittedName>
        <fullName evidence="10">G6203 protein</fullName>
    </submittedName>
</protein>
<evidence type="ECO:0000313" key="11">
    <source>
        <dbReference type="Proteomes" id="UP001497392"/>
    </source>
</evidence>
<dbReference type="Gene3D" id="2.40.100.10">
    <property type="entry name" value="Cyclophilin-like"/>
    <property type="match status" value="1"/>
</dbReference>
<feature type="compositionally biased region" description="Basic and acidic residues" evidence="8">
    <location>
        <begin position="324"/>
        <end position="340"/>
    </location>
</feature>
<feature type="compositionally biased region" description="Low complexity" evidence="8">
    <location>
        <begin position="255"/>
        <end position="274"/>
    </location>
</feature>
<dbReference type="Pfam" id="PF08231">
    <property type="entry name" value="SYF2"/>
    <property type="match status" value="1"/>
</dbReference>
<organism evidence="10 11">
    <name type="scientific">Coccomyxa viridis</name>
    <dbReference type="NCBI Taxonomy" id="1274662"/>
    <lineage>
        <taxon>Eukaryota</taxon>
        <taxon>Viridiplantae</taxon>
        <taxon>Chlorophyta</taxon>
        <taxon>core chlorophytes</taxon>
        <taxon>Trebouxiophyceae</taxon>
        <taxon>Trebouxiophyceae incertae sedis</taxon>
        <taxon>Coccomyxaceae</taxon>
        <taxon>Coccomyxa</taxon>
    </lineage>
</organism>
<evidence type="ECO:0000256" key="1">
    <source>
        <dbReference type="ARBA" id="ARBA00004123"/>
    </source>
</evidence>
<comment type="similarity">
    <text evidence="2">Belongs to the cyclophilin-type PPIase family.</text>
</comment>
<proteinExistence type="inferred from homology"/>
<feature type="region of interest" description="Disordered" evidence="8">
    <location>
        <begin position="219"/>
        <end position="340"/>
    </location>
</feature>
<dbReference type="InterPro" id="IPR002130">
    <property type="entry name" value="Cyclophilin-type_PPIase_dom"/>
</dbReference>
<keyword evidence="4" id="KW-0507">mRNA processing</keyword>
<dbReference type="PANTHER" id="PTHR11071:SF561">
    <property type="entry name" value="PEPTIDYL-PROLYL CIS-TRANS ISOMERASE D-RELATED"/>
    <property type="match status" value="1"/>
</dbReference>
<evidence type="ECO:0000259" key="9">
    <source>
        <dbReference type="PROSITE" id="PS50072"/>
    </source>
</evidence>
<evidence type="ECO:0000256" key="4">
    <source>
        <dbReference type="ARBA" id="ARBA00022664"/>
    </source>
</evidence>
<dbReference type="InterPro" id="IPR029000">
    <property type="entry name" value="Cyclophilin-like_dom_sf"/>
</dbReference>
<feature type="domain" description="PPIase cyclophilin-type" evidence="9">
    <location>
        <begin position="11"/>
        <end position="174"/>
    </location>
</feature>
<dbReference type="SUPFAM" id="SSF50891">
    <property type="entry name" value="Cyclophilin-like"/>
    <property type="match status" value="1"/>
</dbReference>
<evidence type="ECO:0000256" key="2">
    <source>
        <dbReference type="ARBA" id="ARBA00007365"/>
    </source>
</evidence>
<evidence type="ECO:0000256" key="3">
    <source>
        <dbReference type="ARBA" id="ARBA00010028"/>
    </source>
</evidence>